<evidence type="ECO:0000313" key="2">
    <source>
        <dbReference type="EMBL" id="KAK7919483.1"/>
    </source>
</evidence>
<keyword evidence="1" id="KW-0472">Membrane</keyword>
<evidence type="ECO:0000256" key="1">
    <source>
        <dbReference type="SAM" id="Phobius"/>
    </source>
</evidence>
<evidence type="ECO:0000313" key="3">
    <source>
        <dbReference type="Proteomes" id="UP001460270"/>
    </source>
</evidence>
<keyword evidence="1" id="KW-0812">Transmembrane</keyword>
<sequence>MLERLAASNALDSEEPPYLHCEGCTCEEKWWPFDVSAPTLLVFLVWPFVAQWLLSLLRKGNHRRRISS</sequence>
<dbReference type="Proteomes" id="UP001460270">
    <property type="component" value="Unassembled WGS sequence"/>
</dbReference>
<gene>
    <name evidence="2" type="ORF">WMY93_010767</name>
</gene>
<comment type="caution">
    <text evidence="2">The sequence shown here is derived from an EMBL/GenBank/DDBJ whole genome shotgun (WGS) entry which is preliminary data.</text>
</comment>
<keyword evidence="3" id="KW-1185">Reference proteome</keyword>
<organism evidence="2 3">
    <name type="scientific">Mugilogobius chulae</name>
    <name type="common">yellowstripe goby</name>
    <dbReference type="NCBI Taxonomy" id="88201"/>
    <lineage>
        <taxon>Eukaryota</taxon>
        <taxon>Metazoa</taxon>
        <taxon>Chordata</taxon>
        <taxon>Craniata</taxon>
        <taxon>Vertebrata</taxon>
        <taxon>Euteleostomi</taxon>
        <taxon>Actinopterygii</taxon>
        <taxon>Neopterygii</taxon>
        <taxon>Teleostei</taxon>
        <taxon>Neoteleostei</taxon>
        <taxon>Acanthomorphata</taxon>
        <taxon>Gobiaria</taxon>
        <taxon>Gobiiformes</taxon>
        <taxon>Gobioidei</taxon>
        <taxon>Gobiidae</taxon>
        <taxon>Gobionellinae</taxon>
        <taxon>Mugilogobius</taxon>
    </lineage>
</organism>
<dbReference type="AlphaFoldDB" id="A0AAW0PEM1"/>
<reference evidence="3" key="1">
    <citation type="submission" date="2024-04" db="EMBL/GenBank/DDBJ databases">
        <title>Salinicola lusitanus LLJ914,a marine bacterium isolated from the Okinawa Trough.</title>
        <authorList>
            <person name="Li J."/>
        </authorList>
    </citation>
    <scope>NUCLEOTIDE SEQUENCE [LARGE SCALE GENOMIC DNA]</scope>
</reference>
<dbReference type="EMBL" id="JBBPFD010000007">
    <property type="protein sequence ID" value="KAK7919483.1"/>
    <property type="molecule type" value="Genomic_DNA"/>
</dbReference>
<accession>A0AAW0PEM1</accession>
<protein>
    <submittedName>
        <fullName evidence="2">Uncharacterized protein</fullName>
    </submittedName>
</protein>
<proteinExistence type="predicted"/>
<keyword evidence="1" id="KW-1133">Transmembrane helix</keyword>
<feature type="transmembrane region" description="Helical" evidence="1">
    <location>
        <begin position="37"/>
        <end position="57"/>
    </location>
</feature>
<name>A0AAW0PEM1_9GOBI</name>